<evidence type="ECO:0000313" key="2">
    <source>
        <dbReference type="EMBL" id="KAH0452572.1"/>
    </source>
</evidence>
<accession>A0AAV7G9Y1</accession>
<gene>
    <name evidence="2" type="ORF">IEQ34_019871</name>
</gene>
<dbReference type="EMBL" id="JAGFBR010000017">
    <property type="protein sequence ID" value="KAH0452572.1"/>
    <property type="molecule type" value="Genomic_DNA"/>
</dbReference>
<reference evidence="2 3" key="1">
    <citation type="journal article" date="2021" name="Hortic Res">
        <title>Chromosome-scale assembly of the Dendrobium chrysotoxum genome enhances the understanding of orchid evolution.</title>
        <authorList>
            <person name="Zhang Y."/>
            <person name="Zhang G.Q."/>
            <person name="Zhang D."/>
            <person name="Liu X.D."/>
            <person name="Xu X.Y."/>
            <person name="Sun W.H."/>
            <person name="Yu X."/>
            <person name="Zhu X."/>
            <person name="Wang Z.W."/>
            <person name="Zhao X."/>
            <person name="Zhong W.Y."/>
            <person name="Chen H."/>
            <person name="Yin W.L."/>
            <person name="Huang T."/>
            <person name="Niu S.C."/>
            <person name="Liu Z.J."/>
        </authorList>
    </citation>
    <scope>NUCLEOTIDE SEQUENCE [LARGE SCALE GENOMIC DNA]</scope>
    <source>
        <strain evidence="2">Lindl</strain>
    </source>
</reference>
<organism evidence="2 3">
    <name type="scientific">Dendrobium chrysotoxum</name>
    <name type="common">Orchid</name>
    <dbReference type="NCBI Taxonomy" id="161865"/>
    <lineage>
        <taxon>Eukaryota</taxon>
        <taxon>Viridiplantae</taxon>
        <taxon>Streptophyta</taxon>
        <taxon>Embryophyta</taxon>
        <taxon>Tracheophyta</taxon>
        <taxon>Spermatophyta</taxon>
        <taxon>Magnoliopsida</taxon>
        <taxon>Liliopsida</taxon>
        <taxon>Asparagales</taxon>
        <taxon>Orchidaceae</taxon>
        <taxon>Epidendroideae</taxon>
        <taxon>Malaxideae</taxon>
        <taxon>Dendrobiinae</taxon>
        <taxon>Dendrobium</taxon>
    </lineage>
</organism>
<proteinExistence type="predicted"/>
<feature type="region of interest" description="Disordered" evidence="1">
    <location>
        <begin position="49"/>
        <end position="81"/>
    </location>
</feature>
<evidence type="ECO:0000256" key="1">
    <source>
        <dbReference type="SAM" id="MobiDB-lite"/>
    </source>
</evidence>
<feature type="compositionally biased region" description="Basic and acidic residues" evidence="1">
    <location>
        <begin position="61"/>
        <end position="81"/>
    </location>
</feature>
<name>A0AAV7G9Y1_DENCH</name>
<protein>
    <submittedName>
        <fullName evidence="2">Uncharacterized protein</fullName>
    </submittedName>
</protein>
<dbReference type="Proteomes" id="UP000775213">
    <property type="component" value="Unassembled WGS sequence"/>
</dbReference>
<evidence type="ECO:0000313" key="3">
    <source>
        <dbReference type="Proteomes" id="UP000775213"/>
    </source>
</evidence>
<comment type="caution">
    <text evidence="2">The sequence shown here is derived from an EMBL/GenBank/DDBJ whole genome shotgun (WGS) entry which is preliminary data.</text>
</comment>
<sequence>MEERWESHPRYTRAIWRDHDNRYTEGGRSYWGSGDPKVKKLKMRIIEKKSKNSISDTQASSEDKQIDKGKDVNEEGKEINL</sequence>
<keyword evidence="3" id="KW-1185">Reference proteome</keyword>
<dbReference type="AlphaFoldDB" id="A0AAV7G9Y1"/>